<evidence type="ECO:0000256" key="3">
    <source>
        <dbReference type="ARBA" id="ARBA00011529"/>
    </source>
</evidence>
<evidence type="ECO:0000313" key="12">
    <source>
        <dbReference type="Proteomes" id="UP000076077"/>
    </source>
</evidence>
<accession>A0A143HNT1</accession>
<dbReference type="GO" id="GO:0035435">
    <property type="term" value="P:phosphate ion transmembrane transport"/>
    <property type="evidence" value="ECO:0007669"/>
    <property type="project" value="InterPro"/>
</dbReference>
<dbReference type="RefSeq" id="WP_067155365.1">
    <property type="nucleotide sequence ID" value="NZ_CP014864.1"/>
</dbReference>
<evidence type="ECO:0000256" key="6">
    <source>
        <dbReference type="ARBA" id="ARBA00022592"/>
    </source>
</evidence>
<reference evidence="10" key="2">
    <citation type="submission" date="2016-03" db="EMBL/GenBank/DDBJ databases">
        <authorList>
            <person name="Ploux O."/>
        </authorList>
    </citation>
    <scope>NUCLEOTIDE SEQUENCE [LARGE SCALE GENOMIC DNA]</scope>
    <source>
        <strain evidence="10">DAU221</strain>
    </source>
</reference>
<feature type="domain" description="PBP" evidence="9">
    <location>
        <begin position="28"/>
        <end position="326"/>
    </location>
</feature>
<keyword evidence="5 7" id="KW-0813">Transport</keyword>
<dbReference type="GeneID" id="76608931"/>
<keyword evidence="12" id="KW-1185">Reference proteome</keyword>
<dbReference type="NCBIfam" id="TIGR00975">
    <property type="entry name" value="3a0107s03"/>
    <property type="match status" value="1"/>
</dbReference>
<dbReference type="InterPro" id="IPR005673">
    <property type="entry name" value="ABC_phos-bd_PstS"/>
</dbReference>
<dbReference type="GO" id="GO:0042301">
    <property type="term" value="F:phosphate ion binding"/>
    <property type="evidence" value="ECO:0007669"/>
    <property type="project" value="InterPro"/>
</dbReference>
<dbReference type="SUPFAM" id="SSF53850">
    <property type="entry name" value="Periplasmic binding protein-like II"/>
    <property type="match status" value="1"/>
</dbReference>
<dbReference type="EMBL" id="JAPHQB010000005">
    <property type="protein sequence ID" value="MCX2801085.1"/>
    <property type="molecule type" value="Genomic_DNA"/>
</dbReference>
<evidence type="ECO:0000256" key="4">
    <source>
        <dbReference type="ARBA" id="ARBA00021889"/>
    </source>
</evidence>
<keyword evidence="8" id="KW-0732">Signal</keyword>
<evidence type="ECO:0000256" key="2">
    <source>
        <dbReference type="ARBA" id="ARBA00008725"/>
    </source>
</evidence>
<dbReference type="Proteomes" id="UP000076077">
    <property type="component" value="Chromosome"/>
</dbReference>
<dbReference type="InterPro" id="IPR050962">
    <property type="entry name" value="Phosphate-bind_PstS"/>
</dbReference>
<feature type="signal peptide" evidence="8">
    <location>
        <begin position="1"/>
        <end position="27"/>
    </location>
</feature>
<name>A0A143HNT1_MICTH</name>
<dbReference type="Gene3D" id="3.40.190.10">
    <property type="entry name" value="Periplasmic binding protein-like II"/>
    <property type="match status" value="2"/>
</dbReference>
<dbReference type="PIRSF" id="PIRSF002756">
    <property type="entry name" value="PstS"/>
    <property type="match status" value="1"/>
</dbReference>
<dbReference type="CDD" id="cd13565">
    <property type="entry name" value="PBP2_PstS"/>
    <property type="match status" value="1"/>
</dbReference>
<dbReference type="STRING" id="252514.A3224_12845"/>
<gene>
    <name evidence="11" type="primary">pstS</name>
    <name evidence="10" type="ORF">A3224_12845</name>
    <name evidence="11" type="ORF">OQJ68_04710</name>
</gene>
<evidence type="ECO:0000259" key="9">
    <source>
        <dbReference type="Pfam" id="PF12849"/>
    </source>
</evidence>
<dbReference type="PANTHER" id="PTHR42996">
    <property type="entry name" value="PHOSPHATE-BINDING PROTEIN PSTS"/>
    <property type="match status" value="1"/>
</dbReference>
<reference evidence="11" key="3">
    <citation type="submission" date="2022-11" db="EMBL/GenBank/DDBJ databases">
        <title>Chitin-degrading and fungicidal potential of chitinolytic bacterial strains from marine environment of the Pacific Ocean regions.</title>
        <authorList>
            <person name="Pentekhina I."/>
            <person name="Nedashkovskaya O."/>
            <person name="Seitkalieva A."/>
            <person name="Podvolotskaya A."/>
            <person name="Tekutyeva L."/>
            <person name="Balabanova L."/>
        </authorList>
    </citation>
    <scope>NUCLEOTIDE SEQUENCE</scope>
    <source>
        <strain evidence="11">KMM 6838</strain>
    </source>
</reference>
<evidence type="ECO:0000256" key="8">
    <source>
        <dbReference type="SAM" id="SignalP"/>
    </source>
</evidence>
<dbReference type="EMBL" id="CP014864">
    <property type="protein sequence ID" value="AMX03348.1"/>
    <property type="molecule type" value="Genomic_DNA"/>
</dbReference>
<reference evidence="12" key="1">
    <citation type="submission" date="2016-03" db="EMBL/GenBank/DDBJ databases">
        <authorList>
            <person name="Lee Y.-S."/>
            <person name="Choi Y.-L."/>
        </authorList>
    </citation>
    <scope>NUCLEOTIDE SEQUENCE [LARGE SCALE GENOMIC DNA]</scope>
    <source>
        <strain evidence="12">DAU221</strain>
    </source>
</reference>
<dbReference type="Pfam" id="PF12849">
    <property type="entry name" value="PBP_like_2"/>
    <property type="match status" value="1"/>
</dbReference>
<evidence type="ECO:0000313" key="11">
    <source>
        <dbReference type="EMBL" id="MCX2801085.1"/>
    </source>
</evidence>
<protein>
    <recommendedName>
        <fullName evidence="4 7">Phosphate-binding protein PstS</fullName>
    </recommendedName>
</protein>
<feature type="chain" id="PRO_5007509533" description="Phosphate-binding protein PstS" evidence="8">
    <location>
        <begin position="28"/>
        <end position="355"/>
    </location>
</feature>
<sequence>MKFRRTTTIYGCLAAVVLMLFLFSARAAEEQLQLKGSGASFPYPIYTNWFKDFSRKHGNVKVLYQDKGSGGGIQDFLHGAVDFAASGTPLTAEEIAAIEQGVVLLPLAAEQVALTYNLKGVDGLRLPRDVYPAIFLGEITNWNHPKIAAANPGIELPDMPITVVTRSDPSGTTDILTNHLCAISAAFEKGIGRSRQPRWPGAARFIATPGNQGVATRVKHTPGAIGYVEYSFSKLLALPVARLQNKSGSYVAPGPQASAAALSEVEFPRDRLPVSGAPNLVADIPDPDGESAYPVIGLSWLLLYARQDSAKAAALRKLVIYILSDEAQQQARELGFIPLPQELRQQARETVGFIR</sequence>
<dbReference type="KEGG" id="mthd:A3224_12845"/>
<comment type="function">
    <text evidence="1 7">Part of the ABC transporter complex PstSACB involved in phosphate import.</text>
</comment>
<dbReference type="AlphaFoldDB" id="A0A143HNT1"/>
<keyword evidence="6 7" id="KW-0592">Phosphate transport</keyword>
<dbReference type="PANTHER" id="PTHR42996:SF1">
    <property type="entry name" value="PHOSPHATE-BINDING PROTEIN PSTS"/>
    <property type="match status" value="1"/>
</dbReference>
<comment type="similarity">
    <text evidence="2 7">Belongs to the PstS family.</text>
</comment>
<evidence type="ECO:0000256" key="5">
    <source>
        <dbReference type="ARBA" id="ARBA00022448"/>
    </source>
</evidence>
<dbReference type="Proteomes" id="UP001209730">
    <property type="component" value="Unassembled WGS sequence"/>
</dbReference>
<evidence type="ECO:0000256" key="7">
    <source>
        <dbReference type="PIRNR" id="PIRNR002756"/>
    </source>
</evidence>
<comment type="subunit">
    <text evidence="3 7">The complex is composed of two ATP-binding proteins (PstB), two transmembrane proteins (PstC and PstA) and a solute-binding protein (PstS).</text>
</comment>
<dbReference type="OrthoDB" id="9801510at2"/>
<dbReference type="InterPro" id="IPR024370">
    <property type="entry name" value="PBP_domain"/>
</dbReference>
<evidence type="ECO:0000256" key="1">
    <source>
        <dbReference type="ARBA" id="ARBA00002841"/>
    </source>
</evidence>
<proteinExistence type="inferred from homology"/>
<evidence type="ECO:0000313" key="10">
    <source>
        <dbReference type="EMBL" id="AMX03348.1"/>
    </source>
</evidence>
<organism evidence="10 12">
    <name type="scientific">Microbulbifer thermotolerans</name>
    <dbReference type="NCBI Taxonomy" id="252514"/>
    <lineage>
        <taxon>Bacteria</taxon>
        <taxon>Pseudomonadati</taxon>
        <taxon>Pseudomonadota</taxon>
        <taxon>Gammaproteobacteria</taxon>
        <taxon>Cellvibrionales</taxon>
        <taxon>Microbulbiferaceae</taxon>
        <taxon>Microbulbifer</taxon>
    </lineage>
</organism>
<dbReference type="GO" id="GO:0043190">
    <property type="term" value="C:ATP-binding cassette (ABC) transporter complex"/>
    <property type="evidence" value="ECO:0007669"/>
    <property type="project" value="InterPro"/>
</dbReference>